<evidence type="ECO:0000256" key="2">
    <source>
        <dbReference type="ARBA" id="ARBA00022670"/>
    </source>
</evidence>
<dbReference type="InterPro" id="IPR042269">
    <property type="entry name" value="Ser_carbopepase_S28_SKS"/>
</dbReference>
<dbReference type="InterPro" id="IPR029058">
    <property type="entry name" value="AB_hydrolase_fold"/>
</dbReference>
<reference evidence="7" key="1">
    <citation type="submission" date="2012-09" db="EMBL/GenBank/DDBJ databases">
        <authorList>
            <person name="Martin A.A."/>
        </authorList>
    </citation>
    <scope>NUCLEOTIDE SEQUENCE</scope>
</reference>
<proteinExistence type="inferred from homology"/>
<name>A0A158P993_ANGCA</name>
<evidence type="ECO:0000313" key="8">
    <source>
        <dbReference type="WBParaSite" id="ACAC_0000797501-mRNA-1"/>
    </source>
</evidence>
<keyword evidence="6" id="KW-0325">Glycoprotein</keyword>
<keyword evidence="7" id="KW-1185">Reference proteome</keyword>
<sequence length="503" mass="55903">LEWLWNNTFYKQGGPIFFYTGNEGDIEGFASATGMMWDLAPMFHAAIIFAEHRFYGTSLPFGNLSFSSIENLGFLTSEQALADFAALIYELKTPNNAWSYSYPKNTPVIAFGGSYGGMLSAWFRIKYPHLVNGAWASSAPLIYFRGGGVDQGAFDAITTATYLEAGCNRFIVENSWNAIVNLSSTKDGQDFLNTQFRIDPKSQINSTSGGWNLNGYFREAIEYMAMVDYPYATSFLMPLPGWPVKVACSFMNATGTKFSDKELATMMYNAANVYYNSSGKLQHNCIDPTVCGDMATASLGEGLAWPWQECSEMIINMCSKGGKNDFFWDECKSNSTNLLASVCKYMFKSFNWTTANWNIDAVPTLYGLTVQDASNIILTQGHLDPWSAGGYKASSPDNRNDHGIYVVEIPGSAHHLDLRKPNSCDPNTIKNARYQIVQILECWVSSCNKSLRMNKLPALEVAPPETKCEDVNNGYPWGQRSASNSLTLYTLAVFTLVLQHLPF</sequence>
<dbReference type="InterPro" id="IPR008758">
    <property type="entry name" value="Peptidase_S28"/>
</dbReference>
<keyword evidence="2" id="KW-0645">Protease</keyword>
<evidence type="ECO:0000256" key="5">
    <source>
        <dbReference type="ARBA" id="ARBA00022825"/>
    </source>
</evidence>
<organism evidence="7 8">
    <name type="scientific">Angiostrongylus cantonensis</name>
    <name type="common">Rat lungworm</name>
    <dbReference type="NCBI Taxonomy" id="6313"/>
    <lineage>
        <taxon>Eukaryota</taxon>
        <taxon>Metazoa</taxon>
        <taxon>Ecdysozoa</taxon>
        <taxon>Nematoda</taxon>
        <taxon>Chromadorea</taxon>
        <taxon>Rhabditida</taxon>
        <taxon>Rhabditina</taxon>
        <taxon>Rhabditomorpha</taxon>
        <taxon>Strongyloidea</taxon>
        <taxon>Metastrongylidae</taxon>
        <taxon>Angiostrongylus</taxon>
    </lineage>
</organism>
<keyword evidence="5" id="KW-0720">Serine protease</keyword>
<dbReference type="PANTHER" id="PTHR11010:SF104">
    <property type="entry name" value="SERINE PROTEASE PCP-1-RELATED"/>
    <property type="match status" value="1"/>
</dbReference>
<evidence type="ECO:0000313" key="7">
    <source>
        <dbReference type="Proteomes" id="UP000035642"/>
    </source>
</evidence>
<keyword evidence="3" id="KW-0732">Signal</keyword>
<evidence type="ECO:0000256" key="4">
    <source>
        <dbReference type="ARBA" id="ARBA00022801"/>
    </source>
</evidence>
<keyword evidence="4" id="KW-0378">Hydrolase</keyword>
<dbReference type="Gene3D" id="1.20.120.980">
    <property type="entry name" value="Serine carboxypeptidase S28, SKS domain"/>
    <property type="match status" value="1"/>
</dbReference>
<evidence type="ECO:0000256" key="3">
    <source>
        <dbReference type="ARBA" id="ARBA00022729"/>
    </source>
</evidence>
<dbReference type="GO" id="GO:0006508">
    <property type="term" value="P:proteolysis"/>
    <property type="evidence" value="ECO:0007669"/>
    <property type="project" value="UniProtKB-KW"/>
</dbReference>
<protein>
    <submittedName>
        <fullName evidence="8">Lysosomal Pro-X carboxypeptidase</fullName>
    </submittedName>
</protein>
<comment type="similarity">
    <text evidence="1">Belongs to the peptidase S28 family.</text>
</comment>
<dbReference type="GO" id="GO:0070008">
    <property type="term" value="F:serine-type exopeptidase activity"/>
    <property type="evidence" value="ECO:0007669"/>
    <property type="project" value="InterPro"/>
</dbReference>
<evidence type="ECO:0000256" key="6">
    <source>
        <dbReference type="ARBA" id="ARBA00023180"/>
    </source>
</evidence>
<dbReference type="AlphaFoldDB" id="A0A158P993"/>
<dbReference type="STRING" id="6313.A0A158P993"/>
<evidence type="ECO:0000256" key="1">
    <source>
        <dbReference type="ARBA" id="ARBA00011079"/>
    </source>
</evidence>
<dbReference type="FunFam" id="1.20.120.980:FF:000007">
    <property type="entry name" value="Predicted protein"/>
    <property type="match status" value="1"/>
</dbReference>
<dbReference type="Gene3D" id="3.40.50.1820">
    <property type="entry name" value="alpha/beta hydrolase"/>
    <property type="match status" value="1"/>
</dbReference>
<dbReference type="GO" id="GO:0008239">
    <property type="term" value="F:dipeptidyl-peptidase activity"/>
    <property type="evidence" value="ECO:0007669"/>
    <property type="project" value="TreeGrafter"/>
</dbReference>
<dbReference type="Pfam" id="PF05577">
    <property type="entry name" value="Peptidase_S28"/>
    <property type="match status" value="1"/>
</dbReference>
<dbReference type="WBParaSite" id="ACAC_0000797501-mRNA-1">
    <property type="protein sequence ID" value="ACAC_0000797501-mRNA-1"/>
    <property type="gene ID" value="ACAC_0000797501"/>
</dbReference>
<accession>A0A158P993</accession>
<dbReference type="PANTHER" id="PTHR11010">
    <property type="entry name" value="PROTEASE S28 PRO-X CARBOXYPEPTIDASE-RELATED"/>
    <property type="match status" value="1"/>
</dbReference>
<reference evidence="8" key="2">
    <citation type="submission" date="2016-04" db="UniProtKB">
        <authorList>
            <consortium name="WormBaseParasite"/>
        </authorList>
    </citation>
    <scope>IDENTIFICATION</scope>
</reference>
<dbReference type="SUPFAM" id="SSF53474">
    <property type="entry name" value="alpha/beta-Hydrolases"/>
    <property type="match status" value="1"/>
</dbReference>
<dbReference type="Proteomes" id="UP000035642">
    <property type="component" value="Unassembled WGS sequence"/>
</dbReference>